<dbReference type="GO" id="GO:0140359">
    <property type="term" value="F:ABC-type transporter activity"/>
    <property type="evidence" value="ECO:0007669"/>
    <property type="project" value="InterPro"/>
</dbReference>
<evidence type="ECO:0000259" key="6">
    <source>
        <dbReference type="PROSITE" id="PS50929"/>
    </source>
</evidence>
<evidence type="ECO:0000256" key="4">
    <source>
        <dbReference type="ARBA" id="ARBA00023136"/>
    </source>
</evidence>
<comment type="caution">
    <text evidence="7">The sequence shown here is derived from an EMBL/GenBank/DDBJ whole genome shotgun (WGS) entry which is preliminary data.</text>
</comment>
<protein>
    <recommendedName>
        <fullName evidence="6">ABC transmembrane type-1 domain-containing protein</fullName>
    </recommendedName>
</protein>
<dbReference type="EMBL" id="CM029038">
    <property type="protein sequence ID" value="KAG2651651.1"/>
    <property type="molecule type" value="Genomic_DNA"/>
</dbReference>
<keyword evidence="4 5" id="KW-0472">Membrane</keyword>
<dbReference type="Gene3D" id="1.20.1560.10">
    <property type="entry name" value="ABC transporter type 1, transmembrane domain"/>
    <property type="match status" value="1"/>
</dbReference>
<keyword evidence="3 5" id="KW-1133">Transmembrane helix</keyword>
<keyword evidence="2 5" id="KW-0812">Transmembrane</keyword>
<keyword evidence="8" id="KW-1185">Reference proteome</keyword>
<name>A0A8T0WPW9_PANVG</name>
<evidence type="ECO:0000256" key="5">
    <source>
        <dbReference type="SAM" id="Phobius"/>
    </source>
</evidence>
<dbReference type="AlphaFoldDB" id="A0A8T0WPW9"/>
<dbReference type="PANTHER" id="PTHR24222:SF76">
    <property type="entry name" value="MYCOBACTIN IMPORT ATP-BINDING_PERMEASE PROTEIN IRTB"/>
    <property type="match status" value="1"/>
</dbReference>
<evidence type="ECO:0000256" key="3">
    <source>
        <dbReference type="ARBA" id="ARBA00022989"/>
    </source>
</evidence>
<evidence type="ECO:0000256" key="2">
    <source>
        <dbReference type="ARBA" id="ARBA00022692"/>
    </source>
</evidence>
<accession>A0A8T0WPW9</accession>
<dbReference type="PANTHER" id="PTHR24222">
    <property type="entry name" value="ABC TRANSPORTER B FAMILY"/>
    <property type="match status" value="1"/>
</dbReference>
<dbReference type="GO" id="GO:0005886">
    <property type="term" value="C:plasma membrane"/>
    <property type="evidence" value="ECO:0007669"/>
    <property type="project" value="TreeGrafter"/>
</dbReference>
<proteinExistence type="predicted"/>
<gene>
    <name evidence="7" type="ORF">PVAP13_1NG301238</name>
</gene>
<dbReference type="InterPro" id="IPR039421">
    <property type="entry name" value="Type_1_exporter"/>
</dbReference>
<sequence length="126" mass="13541">MPVFFLLFGELVNGFGKNQHNLRRMTDEASKYSLYFVYLGLVVCASSYLEIACWMYTGERQVSALRRRYLEAVLRQDVGFFDTDALKADVCKRGGGGGGGAAAGAPAGRRVGGGPAGGVVARRVLI</sequence>
<dbReference type="SUPFAM" id="SSF90123">
    <property type="entry name" value="ABC transporter transmembrane region"/>
    <property type="match status" value="1"/>
</dbReference>
<dbReference type="GO" id="GO:0005524">
    <property type="term" value="F:ATP binding"/>
    <property type="evidence" value="ECO:0007669"/>
    <property type="project" value="InterPro"/>
</dbReference>
<reference evidence="7" key="1">
    <citation type="submission" date="2020-05" db="EMBL/GenBank/DDBJ databases">
        <title>WGS assembly of Panicum virgatum.</title>
        <authorList>
            <person name="Lovell J.T."/>
            <person name="Jenkins J."/>
            <person name="Shu S."/>
            <person name="Juenger T.E."/>
            <person name="Schmutz J."/>
        </authorList>
    </citation>
    <scope>NUCLEOTIDE SEQUENCE</scope>
    <source>
        <strain evidence="7">AP13</strain>
    </source>
</reference>
<dbReference type="InterPro" id="IPR011527">
    <property type="entry name" value="ABC1_TM_dom"/>
</dbReference>
<evidence type="ECO:0000313" key="7">
    <source>
        <dbReference type="EMBL" id="KAG2651651.1"/>
    </source>
</evidence>
<comment type="subcellular location">
    <subcellularLocation>
        <location evidence="1">Membrane</location>
        <topology evidence="1">Multi-pass membrane protein</topology>
    </subcellularLocation>
</comment>
<dbReference type="InterPro" id="IPR036640">
    <property type="entry name" value="ABC1_TM_sf"/>
</dbReference>
<feature type="transmembrane region" description="Helical" evidence="5">
    <location>
        <begin position="32"/>
        <end position="57"/>
    </location>
</feature>
<evidence type="ECO:0000256" key="1">
    <source>
        <dbReference type="ARBA" id="ARBA00004141"/>
    </source>
</evidence>
<dbReference type="Pfam" id="PF00664">
    <property type="entry name" value="ABC_membrane"/>
    <property type="match status" value="1"/>
</dbReference>
<organism evidence="7 8">
    <name type="scientific">Panicum virgatum</name>
    <name type="common">Blackwell switchgrass</name>
    <dbReference type="NCBI Taxonomy" id="38727"/>
    <lineage>
        <taxon>Eukaryota</taxon>
        <taxon>Viridiplantae</taxon>
        <taxon>Streptophyta</taxon>
        <taxon>Embryophyta</taxon>
        <taxon>Tracheophyta</taxon>
        <taxon>Spermatophyta</taxon>
        <taxon>Magnoliopsida</taxon>
        <taxon>Liliopsida</taxon>
        <taxon>Poales</taxon>
        <taxon>Poaceae</taxon>
        <taxon>PACMAD clade</taxon>
        <taxon>Panicoideae</taxon>
        <taxon>Panicodae</taxon>
        <taxon>Paniceae</taxon>
        <taxon>Panicinae</taxon>
        <taxon>Panicum</taxon>
        <taxon>Panicum sect. Hiantes</taxon>
    </lineage>
</organism>
<dbReference type="PROSITE" id="PS50929">
    <property type="entry name" value="ABC_TM1F"/>
    <property type="match status" value="1"/>
</dbReference>
<dbReference type="Proteomes" id="UP000823388">
    <property type="component" value="Chromosome 1N"/>
</dbReference>
<evidence type="ECO:0000313" key="8">
    <source>
        <dbReference type="Proteomes" id="UP000823388"/>
    </source>
</evidence>
<feature type="domain" description="ABC transmembrane type-1" evidence="6">
    <location>
        <begin position="1"/>
        <end position="83"/>
    </location>
</feature>